<evidence type="ECO:0000256" key="2">
    <source>
        <dbReference type="ARBA" id="ARBA00001946"/>
    </source>
</evidence>
<proteinExistence type="inferred from homology"/>
<comment type="cofactor">
    <cofactor evidence="2">
        <name>Mg(2+)</name>
        <dbReference type="ChEBI" id="CHEBI:18420"/>
    </cofactor>
</comment>
<dbReference type="PANTHER" id="PTHR43434:SF1">
    <property type="entry name" value="PHOSPHOGLYCOLATE PHOSPHATASE"/>
    <property type="match status" value="1"/>
</dbReference>
<dbReference type="NCBIfam" id="TIGR01509">
    <property type="entry name" value="HAD-SF-IA-v3"/>
    <property type="match status" value="1"/>
</dbReference>
<comment type="catalytic activity">
    <reaction evidence="1">
        <text>2-phosphoglycolate + H2O = glycolate + phosphate</text>
        <dbReference type="Rhea" id="RHEA:14369"/>
        <dbReference type="ChEBI" id="CHEBI:15377"/>
        <dbReference type="ChEBI" id="CHEBI:29805"/>
        <dbReference type="ChEBI" id="CHEBI:43474"/>
        <dbReference type="ChEBI" id="CHEBI:58033"/>
        <dbReference type="EC" id="3.1.3.18"/>
    </reaction>
</comment>
<dbReference type="CDD" id="cd16417">
    <property type="entry name" value="HAD_PGPase"/>
    <property type="match status" value="1"/>
</dbReference>
<reference evidence="10 11" key="1">
    <citation type="submission" date="2022-01" db="EMBL/GenBank/DDBJ databases">
        <title>Paraglaciecola sp. G1-23.</title>
        <authorList>
            <person name="Jin M.S."/>
            <person name="Han D.M."/>
            <person name="Kim H.M."/>
            <person name="Jeon C.O."/>
        </authorList>
    </citation>
    <scope>NUCLEOTIDE SEQUENCE [LARGE SCALE GENOMIC DNA]</scope>
    <source>
        <strain evidence="10 11">G1-23</strain>
    </source>
</reference>
<name>A0ABS9DDG8_9ALTE</name>
<evidence type="ECO:0000256" key="1">
    <source>
        <dbReference type="ARBA" id="ARBA00000830"/>
    </source>
</evidence>
<organism evidence="10 11">
    <name type="scientific">Paraglaciecola algarum</name>
    <dbReference type="NCBI Taxonomy" id="3050085"/>
    <lineage>
        <taxon>Bacteria</taxon>
        <taxon>Pseudomonadati</taxon>
        <taxon>Pseudomonadota</taxon>
        <taxon>Gammaproteobacteria</taxon>
        <taxon>Alteromonadales</taxon>
        <taxon>Alteromonadaceae</taxon>
        <taxon>Paraglaciecola</taxon>
    </lineage>
</organism>
<dbReference type="Proteomes" id="UP001521137">
    <property type="component" value="Unassembled WGS sequence"/>
</dbReference>
<dbReference type="InterPro" id="IPR036412">
    <property type="entry name" value="HAD-like_sf"/>
</dbReference>
<dbReference type="Gene3D" id="1.10.150.240">
    <property type="entry name" value="Putative phosphatase, domain 2"/>
    <property type="match status" value="1"/>
</dbReference>
<accession>A0ABS9DDG8</accession>
<dbReference type="InterPro" id="IPR023214">
    <property type="entry name" value="HAD_sf"/>
</dbReference>
<dbReference type="SUPFAM" id="SSF56784">
    <property type="entry name" value="HAD-like"/>
    <property type="match status" value="1"/>
</dbReference>
<evidence type="ECO:0000256" key="9">
    <source>
        <dbReference type="ARBA" id="ARBA00023277"/>
    </source>
</evidence>
<dbReference type="PROSITE" id="PS01228">
    <property type="entry name" value="COF_1"/>
    <property type="match status" value="1"/>
</dbReference>
<dbReference type="GO" id="GO:0008967">
    <property type="term" value="F:phosphoglycolate phosphatase activity"/>
    <property type="evidence" value="ECO:0007669"/>
    <property type="project" value="UniProtKB-EC"/>
</dbReference>
<dbReference type="InterPro" id="IPR006439">
    <property type="entry name" value="HAD-SF_hydro_IA"/>
</dbReference>
<comment type="pathway">
    <text evidence="3">Organic acid metabolism; glycolate biosynthesis; glycolate from 2-phosphoglycolate: step 1/1.</text>
</comment>
<gene>
    <name evidence="10" type="ORF">L0668_18150</name>
</gene>
<dbReference type="SFLD" id="SFLDS00003">
    <property type="entry name" value="Haloacid_Dehalogenase"/>
    <property type="match status" value="1"/>
</dbReference>
<keyword evidence="7 10" id="KW-0378">Hydrolase</keyword>
<evidence type="ECO:0000256" key="5">
    <source>
        <dbReference type="ARBA" id="ARBA00013078"/>
    </source>
</evidence>
<evidence type="ECO:0000256" key="6">
    <source>
        <dbReference type="ARBA" id="ARBA00022723"/>
    </source>
</evidence>
<evidence type="ECO:0000256" key="3">
    <source>
        <dbReference type="ARBA" id="ARBA00004818"/>
    </source>
</evidence>
<dbReference type="SFLD" id="SFLDG01129">
    <property type="entry name" value="C1.5:_HAD__Beta-PGM__Phosphata"/>
    <property type="match status" value="1"/>
</dbReference>
<protein>
    <recommendedName>
        <fullName evidence="5">phosphoglycolate phosphatase</fullName>
        <ecNumber evidence="5">3.1.3.18</ecNumber>
    </recommendedName>
</protein>
<dbReference type="InterPro" id="IPR037512">
    <property type="entry name" value="PGPase_prok"/>
</dbReference>
<evidence type="ECO:0000313" key="11">
    <source>
        <dbReference type="Proteomes" id="UP001521137"/>
    </source>
</evidence>
<evidence type="ECO:0000256" key="7">
    <source>
        <dbReference type="ARBA" id="ARBA00022801"/>
    </source>
</evidence>
<dbReference type="InterPro" id="IPR041492">
    <property type="entry name" value="HAD_2"/>
</dbReference>
<sequence length="227" mass="24959">MQFLSSANNNRSLKAIFFDLDGTLLNSAPDLATAVNNMLHHFNLEHVSLELICKWIGNGAPKLIERVLDHQQKSMVYLPTHQNALAQFYAQYDKVQGQYSTLYDGVIDTLTVLKSIGLSMAVITNKPSQFTPNVLKAHGLTEFFELVLSGDSLAQKKPHPLPIEHALAHFNLAKHNVIMVGDSTSDISAANNAGIASICVTYGYNHGENPLDLAANAHIHRFSQLLD</sequence>
<comment type="similarity">
    <text evidence="4">Belongs to the HAD-like hydrolase superfamily. CbbY/CbbZ/Gph/YieH family.</text>
</comment>
<dbReference type="RefSeq" id="WP_235314148.1">
    <property type="nucleotide sequence ID" value="NZ_JAKGAS010000013.1"/>
</dbReference>
<dbReference type="InterPro" id="IPR050155">
    <property type="entry name" value="HAD-like_hydrolase_sf"/>
</dbReference>
<dbReference type="NCBIfam" id="NF009695">
    <property type="entry name" value="PRK13222.1-2"/>
    <property type="match status" value="1"/>
</dbReference>
<evidence type="ECO:0000256" key="8">
    <source>
        <dbReference type="ARBA" id="ARBA00022842"/>
    </source>
</evidence>
<evidence type="ECO:0000256" key="4">
    <source>
        <dbReference type="ARBA" id="ARBA00006171"/>
    </source>
</evidence>
<keyword evidence="6" id="KW-0479">Metal-binding</keyword>
<dbReference type="NCBIfam" id="TIGR01449">
    <property type="entry name" value="PGP_bact"/>
    <property type="match status" value="1"/>
</dbReference>
<dbReference type="PRINTS" id="PR00413">
    <property type="entry name" value="HADHALOGNASE"/>
</dbReference>
<dbReference type="EC" id="3.1.3.18" evidence="5"/>
<evidence type="ECO:0000313" key="10">
    <source>
        <dbReference type="EMBL" id="MCF2950047.1"/>
    </source>
</evidence>
<comment type="caution">
    <text evidence="10">The sequence shown here is derived from an EMBL/GenBank/DDBJ whole genome shotgun (WGS) entry which is preliminary data.</text>
</comment>
<dbReference type="InterPro" id="IPR023198">
    <property type="entry name" value="PGP-like_dom2"/>
</dbReference>
<dbReference type="NCBIfam" id="TIGR01549">
    <property type="entry name" value="HAD-SF-IA-v1"/>
    <property type="match status" value="1"/>
</dbReference>
<dbReference type="SFLD" id="SFLDG01135">
    <property type="entry name" value="C1.5.6:_HAD__Beta-PGM__Phospha"/>
    <property type="match status" value="1"/>
</dbReference>
<keyword evidence="8" id="KW-0460">Magnesium</keyword>
<dbReference type="EMBL" id="JAKGAS010000013">
    <property type="protein sequence ID" value="MCF2950047.1"/>
    <property type="molecule type" value="Genomic_DNA"/>
</dbReference>
<dbReference type="PANTHER" id="PTHR43434">
    <property type="entry name" value="PHOSPHOGLYCOLATE PHOSPHATASE"/>
    <property type="match status" value="1"/>
</dbReference>
<keyword evidence="11" id="KW-1185">Reference proteome</keyword>
<dbReference type="Gene3D" id="3.40.50.1000">
    <property type="entry name" value="HAD superfamily/HAD-like"/>
    <property type="match status" value="1"/>
</dbReference>
<dbReference type="Pfam" id="PF13419">
    <property type="entry name" value="HAD_2"/>
    <property type="match status" value="1"/>
</dbReference>
<keyword evidence="9" id="KW-0119">Carbohydrate metabolism</keyword>